<dbReference type="RefSeq" id="WP_080658259.1">
    <property type="nucleotide sequence ID" value="NZ_SIOA01000007.1"/>
</dbReference>
<dbReference type="EMBL" id="SIOP01000001">
    <property type="protein sequence ID" value="TAY52046.1"/>
    <property type="molecule type" value="Genomic_DNA"/>
</dbReference>
<dbReference type="Gene3D" id="1.10.10.60">
    <property type="entry name" value="Homeodomain-like"/>
    <property type="match status" value="1"/>
</dbReference>
<evidence type="ECO:0000313" key="5">
    <source>
        <dbReference type="EMBL" id="TAY52046.1"/>
    </source>
</evidence>
<name>A0A7M3DTL6_RHILE</name>
<dbReference type="Proteomes" id="UP000292974">
    <property type="component" value="Unassembled WGS sequence"/>
</dbReference>
<dbReference type="Pfam" id="PF12833">
    <property type="entry name" value="HTH_18"/>
    <property type="match status" value="1"/>
</dbReference>
<organism evidence="5 6">
    <name type="scientific">Rhizobium leguminosarum</name>
    <dbReference type="NCBI Taxonomy" id="384"/>
    <lineage>
        <taxon>Bacteria</taxon>
        <taxon>Pseudomonadati</taxon>
        <taxon>Pseudomonadota</taxon>
        <taxon>Alphaproteobacteria</taxon>
        <taxon>Hyphomicrobiales</taxon>
        <taxon>Rhizobiaceae</taxon>
        <taxon>Rhizobium/Agrobacterium group</taxon>
        <taxon>Rhizobium</taxon>
    </lineage>
</organism>
<dbReference type="InterPro" id="IPR018062">
    <property type="entry name" value="HTH_AraC-typ_CS"/>
</dbReference>
<evidence type="ECO:0000256" key="2">
    <source>
        <dbReference type="ARBA" id="ARBA00023125"/>
    </source>
</evidence>
<proteinExistence type="predicted"/>
<accession>A0A7M3DTL6</accession>
<dbReference type="InterPro" id="IPR050204">
    <property type="entry name" value="AraC_XylS_family_regulators"/>
</dbReference>
<reference evidence="5 6" key="1">
    <citation type="submission" date="2019-02" db="EMBL/GenBank/DDBJ databases">
        <title>The genomic architecture of introgression among sibling species of bacteria.</title>
        <authorList>
            <person name="Cavassim M.I.A."/>
            <person name="Moeskjaer S."/>
            <person name="Moslemi C."/>
            <person name="Fields B."/>
            <person name="Bachmann A."/>
            <person name="Vilhjalmsson B."/>
            <person name="Schierup M.H."/>
            <person name="Young J.P.W."/>
            <person name="Andersen S.U."/>
        </authorList>
    </citation>
    <scope>NUCLEOTIDE SEQUENCE [LARGE SCALE GENOMIC DNA]</scope>
    <source>
        <strain evidence="5 6">SM135B</strain>
    </source>
</reference>
<feature type="domain" description="HTH araC/xylS-type" evidence="4">
    <location>
        <begin position="1"/>
        <end position="95"/>
    </location>
</feature>
<keyword evidence="1" id="KW-0805">Transcription regulation</keyword>
<evidence type="ECO:0000256" key="1">
    <source>
        <dbReference type="ARBA" id="ARBA00023015"/>
    </source>
</evidence>
<dbReference type="PANTHER" id="PTHR46796:SF12">
    <property type="entry name" value="HTH-TYPE DNA-BINDING TRANSCRIPTIONAL ACTIVATOR EUTR"/>
    <property type="match status" value="1"/>
</dbReference>
<evidence type="ECO:0000259" key="4">
    <source>
        <dbReference type="PROSITE" id="PS01124"/>
    </source>
</evidence>
<protein>
    <submittedName>
        <fullName evidence="5">AraC family transcriptional regulator</fullName>
    </submittedName>
</protein>
<dbReference type="PROSITE" id="PS00041">
    <property type="entry name" value="HTH_ARAC_FAMILY_1"/>
    <property type="match status" value="1"/>
</dbReference>
<dbReference type="AlphaFoldDB" id="A0A7M3DTL6"/>
<dbReference type="PROSITE" id="PS01124">
    <property type="entry name" value="HTH_ARAC_FAMILY_2"/>
    <property type="match status" value="1"/>
</dbReference>
<evidence type="ECO:0000256" key="3">
    <source>
        <dbReference type="ARBA" id="ARBA00023163"/>
    </source>
</evidence>
<comment type="caution">
    <text evidence="5">The sequence shown here is derived from an EMBL/GenBank/DDBJ whole genome shotgun (WGS) entry which is preliminary data.</text>
</comment>
<dbReference type="GO" id="GO:0043565">
    <property type="term" value="F:sequence-specific DNA binding"/>
    <property type="evidence" value="ECO:0007669"/>
    <property type="project" value="InterPro"/>
</dbReference>
<dbReference type="SUPFAM" id="SSF46689">
    <property type="entry name" value="Homeodomain-like"/>
    <property type="match status" value="1"/>
</dbReference>
<keyword evidence="2" id="KW-0238">DNA-binding</keyword>
<dbReference type="SMART" id="SM00342">
    <property type="entry name" value="HTH_ARAC"/>
    <property type="match status" value="1"/>
</dbReference>
<dbReference type="PANTHER" id="PTHR46796">
    <property type="entry name" value="HTH-TYPE TRANSCRIPTIONAL ACTIVATOR RHAS-RELATED"/>
    <property type="match status" value="1"/>
</dbReference>
<gene>
    <name evidence="5" type="ORF">ELH90_10430</name>
</gene>
<keyword evidence="3" id="KW-0804">Transcription</keyword>
<dbReference type="InterPro" id="IPR009057">
    <property type="entry name" value="Homeodomain-like_sf"/>
</dbReference>
<sequence length="101" mass="11462">MHTNVSRGVTLNEIAEACGVSIRTLQSGFRKFRMTTPIAYLEHLRLDAVRRELSSGESNQSVRGVAQKWGFTHVGRLSGQYRRRFGELPSQTLRRTEDNLA</sequence>
<dbReference type="InterPro" id="IPR018060">
    <property type="entry name" value="HTH_AraC"/>
</dbReference>
<dbReference type="GO" id="GO:0003700">
    <property type="term" value="F:DNA-binding transcription factor activity"/>
    <property type="evidence" value="ECO:0007669"/>
    <property type="project" value="InterPro"/>
</dbReference>
<evidence type="ECO:0000313" key="6">
    <source>
        <dbReference type="Proteomes" id="UP000292974"/>
    </source>
</evidence>